<feature type="transmembrane region" description="Helical" evidence="5">
    <location>
        <begin position="203"/>
        <end position="225"/>
    </location>
</feature>
<evidence type="ECO:0000313" key="8">
    <source>
        <dbReference type="Proteomes" id="UP000640583"/>
    </source>
</evidence>
<feature type="transmembrane region" description="Helical" evidence="5">
    <location>
        <begin position="143"/>
        <end position="164"/>
    </location>
</feature>
<reference evidence="7" key="1">
    <citation type="submission" date="2020-10" db="EMBL/GenBank/DDBJ databases">
        <title>Paenihalocynthiibacter styelae gen. nov., sp. nov., isolated from stalked sea squirt Styela clava.</title>
        <authorList>
            <person name="Kim Y.-O."/>
            <person name="Yoon J.-H."/>
        </authorList>
    </citation>
    <scope>NUCLEOTIDE SEQUENCE</scope>
    <source>
        <strain evidence="7">MYP1-1</strain>
    </source>
</reference>
<keyword evidence="4 5" id="KW-0472">Membrane</keyword>
<feature type="domain" description="Peptidase S54 rhomboid" evidence="6">
    <location>
        <begin position="75"/>
        <end position="217"/>
    </location>
</feature>
<keyword evidence="3 5" id="KW-1133">Transmembrane helix</keyword>
<evidence type="ECO:0000313" key="7">
    <source>
        <dbReference type="EMBL" id="MBI1494615.1"/>
    </source>
</evidence>
<name>A0A8J7LKT4_9RHOB</name>
<evidence type="ECO:0000256" key="3">
    <source>
        <dbReference type="ARBA" id="ARBA00022989"/>
    </source>
</evidence>
<feature type="transmembrane region" description="Helical" evidence="5">
    <location>
        <begin position="79"/>
        <end position="103"/>
    </location>
</feature>
<dbReference type="InterPro" id="IPR035952">
    <property type="entry name" value="Rhomboid-like_sf"/>
</dbReference>
<accession>A0A8J7LKT4</accession>
<keyword evidence="7" id="KW-0378">Hydrolase</keyword>
<keyword evidence="8" id="KW-1185">Reference proteome</keyword>
<dbReference type="GO" id="GO:0004252">
    <property type="term" value="F:serine-type endopeptidase activity"/>
    <property type="evidence" value="ECO:0007669"/>
    <property type="project" value="InterPro"/>
</dbReference>
<dbReference type="Pfam" id="PF01694">
    <property type="entry name" value="Rhomboid"/>
    <property type="match status" value="1"/>
</dbReference>
<keyword evidence="2 5" id="KW-0812">Transmembrane</keyword>
<organism evidence="7 8">
    <name type="scientific">Halocynthiibacter styelae</name>
    <dbReference type="NCBI Taxonomy" id="2761955"/>
    <lineage>
        <taxon>Bacteria</taxon>
        <taxon>Pseudomonadati</taxon>
        <taxon>Pseudomonadota</taxon>
        <taxon>Alphaproteobacteria</taxon>
        <taxon>Rhodobacterales</taxon>
        <taxon>Paracoccaceae</taxon>
        <taxon>Halocynthiibacter</taxon>
    </lineage>
</organism>
<dbReference type="SUPFAM" id="SSF144091">
    <property type="entry name" value="Rhomboid-like"/>
    <property type="match status" value="1"/>
</dbReference>
<feature type="transmembrane region" description="Helical" evidence="5">
    <location>
        <begin position="12"/>
        <end position="32"/>
    </location>
</feature>
<keyword evidence="7" id="KW-0645">Protease</keyword>
<evidence type="ECO:0000259" key="6">
    <source>
        <dbReference type="Pfam" id="PF01694"/>
    </source>
</evidence>
<evidence type="ECO:0000256" key="4">
    <source>
        <dbReference type="ARBA" id="ARBA00023136"/>
    </source>
</evidence>
<feature type="transmembrane region" description="Helical" evidence="5">
    <location>
        <begin position="115"/>
        <end position="137"/>
    </location>
</feature>
<dbReference type="GO" id="GO:0016020">
    <property type="term" value="C:membrane"/>
    <property type="evidence" value="ECO:0007669"/>
    <property type="project" value="UniProtKB-SubCell"/>
</dbReference>
<evidence type="ECO:0000256" key="5">
    <source>
        <dbReference type="SAM" id="Phobius"/>
    </source>
</evidence>
<evidence type="ECO:0000256" key="2">
    <source>
        <dbReference type="ARBA" id="ARBA00022692"/>
    </source>
</evidence>
<dbReference type="Gene3D" id="1.20.1540.10">
    <property type="entry name" value="Rhomboid-like"/>
    <property type="match status" value="1"/>
</dbReference>
<comment type="caution">
    <text evidence="7">The sequence shown here is derived from an EMBL/GenBank/DDBJ whole genome shotgun (WGS) entry which is preliminary data.</text>
</comment>
<sequence>MYQDHNAAPVNPLPKVLIILCVALAAAEPFLMLRKLGFLGGVAGLDGRSALLQDFFLPAGLLQAMLEAGDFSPQYLSRFISYIFVDGSLIGTIFALVFILAFGNFVARAFAPWRFLVIFFASVLTGGLVYNVLALMIGYGGVLAGGMPGAFGLIGAFTWLMWTGILRHPIGATNPFALILFLVIFRVASAPVFGWDWTTVADWTGFATGFGLCFLLVPGGAAHILEKLRRR</sequence>
<dbReference type="GO" id="GO:0006508">
    <property type="term" value="P:proteolysis"/>
    <property type="evidence" value="ECO:0007669"/>
    <property type="project" value="UniProtKB-KW"/>
</dbReference>
<comment type="subcellular location">
    <subcellularLocation>
        <location evidence="1">Membrane</location>
        <topology evidence="1">Multi-pass membrane protein</topology>
    </subcellularLocation>
</comment>
<evidence type="ECO:0000256" key="1">
    <source>
        <dbReference type="ARBA" id="ARBA00004141"/>
    </source>
</evidence>
<dbReference type="AlphaFoldDB" id="A0A8J7LKT4"/>
<dbReference type="EMBL" id="JADCKQ010000010">
    <property type="protein sequence ID" value="MBI1494615.1"/>
    <property type="molecule type" value="Genomic_DNA"/>
</dbReference>
<proteinExistence type="predicted"/>
<dbReference type="RefSeq" id="WP_228849364.1">
    <property type="nucleotide sequence ID" value="NZ_JADCKQ010000010.1"/>
</dbReference>
<protein>
    <submittedName>
        <fullName evidence="7">Rhomboid family intramembrane serine protease</fullName>
    </submittedName>
</protein>
<feature type="transmembrane region" description="Helical" evidence="5">
    <location>
        <begin position="176"/>
        <end position="197"/>
    </location>
</feature>
<dbReference type="Proteomes" id="UP000640583">
    <property type="component" value="Unassembled WGS sequence"/>
</dbReference>
<dbReference type="InterPro" id="IPR022764">
    <property type="entry name" value="Peptidase_S54_rhomboid_dom"/>
</dbReference>
<gene>
    <name evidence="7" type="ORF">H1D41_13295</name>
</gene>